<proteinExistence type="predicted"/>
<dbReference type="PANTHER" id="PTHR10859:SF91">
    <property type="entry name" value="DOLICHYL-PHOSPHATE BETA-GLUCOSYLTRANSFERASE"/>
    <property type="match status" value="1"/>
</dbReference>
<dbReference type="Proteomes" id="UP001180531">
    <property type="component" value="Unassembled WGS sequence"/>
</dbReference>
<feature type="region of interest" description="Disordered" evidence="1">
    <location>
        <begin position="269"/>
        <end position="290"/>
    </location>
</feature>
<gene>
    <name evidence="3" type="ORF">RM609_18590</name>
</gene>
<organism evidence="3 4">
    <name type="scientific">Streptomyces hesseae</name>
    <dbReference type="NCBI Taxonomy" id="3075519"/>
    <lineage>
        <taxon>Bacteria</taxon>
        <taxon>Bacillati</taxon>
        <taxon>Actinomycetota</taxon>
        <taxon>Actinomycetes</taxon>
        <taxon>Kitasatosporales</taxon>
        <taxon>Streptomycetaceae</taxon>
        <taxon>Streptomyces</taxon>
    </lineage>
</organism>
<dbReference type="InterPro" id="IPR029044">
    <property type="entry name" value="Nucleotide-diphossugar_trans"/>
</dbReference>
<dbReference type="Pfam" id="PF00535">
    <property type="entry name" value="Glycos_transf_2"/>
    <property type="match status" value="1"/>
</dbReference>
<feature type="compositionally biased region" description="Low complexity" evidence="1">
    <location>
        <begin position="18"/>
        <end position="27"/>
    </location>
</feature>
<protein>
    <submittedName>
        <fullName evidence="3">Glycosyltransferase</fullName>
        <ecNumber evidence="3">2.4.-.-</ecNumber>
    </submittedName>
</protein>
<feature type="compositionally biased region" description="Low complexity" evidence="1">
    <location>
        <begin position="274"/>
        <end position="290"/>
    </location>
</feature>
<reference evidence="3" key="1">
    <citation type="submission" date="2024-05" db="EMBL/GenBank/DDBJ databases">
        <title>30 novel species of actinomycetes from the DSMZ collection.</title>
        <authorList>
            <person name="Nouioui I."/>
        </authorList>
    </citation>
    <scope>NUCLEOTIDE SEQUENCE</scope>
    <source>
        <strain evidence="3">DSM 40473</strain>
    </source>
</reference>
<dbReference type="RefSeq" id="WP_311612280.1">
    <property type="nucleotide sequence ID" value="NZ_JAVRFI010000011.1"/>
</dbReference>
<keyword evidence="3" id="KW-0808">Transferase</keyword>
<comment type="caution">
    <text evidence="3">The sequence shown here is derived from an EMBL/GenBank/DDBJ whole genome shotgun (WGS) entry which is preliminary data.</text>
</comment>
<name>A0ABU2SPZ6_9ACTN</name>
<dbReference type="SUPFAM" id="SSF53448">
    <property type="entry name" value="Nucleotide-diphospho-sugar transferases"/>
    <property type="match status" value="1"/>
</dbReference>
<dbReference type="Gene3D" id="3.90.550.10">
    <property type="entry name" value="Spore Coat Polysaccharide Biosynthesis Protein SpsA, Chain A"/>
    <property type="match status" value="1"/>
</dbReference>
<evidence type="ECO:0000313" key="4">
    <source>
        <dbReference type="Proteomes" id="UP001180531"/>
    </source>
</evidence>
<evidence type="ECO:0000313" key="3">
    <source>
        <dbReference type="EMBL" id="MDT0451073.1"/>
    </source>
</evidence>
<dbReference type="InterPro" id="IPR001173">
    <property type="entry name" value="Glyco_trans_2-like"/>
</dbReference>
<keyword evidence="4" id="KW-1185">Reference proteome</keyword>
<accession>A0ABU2SPZ6</accession>
<evidence type="ECO:0000259" key="2">
    <source>
        <dbReference type="Pfam" id="PF00535"/>
    </source>
</evidence>
<feature type="domain" description="Glycosyltransferase 2-like" evidence="2">
    <location>
        <begin position="37"/>
        <end position="203"/>
    </location>
</feature>
<dbReference type="PANTHER" id="PTHR10859">
    <property type="entry name" value="GLYCOSYL TRANSFERASE"/>
    <property type="match status" value="1"/>
</dbReference>
<sequence length="290" mass="30607">MSTPRTAATPPGEDAARVPLPGTAGPTPVTTTCDLELVIPAYNEEQRLAPTVLALAGHLRGMPLTAALRVVDNGSSDRTAECVDRLAASGIPITVTGCSRRGKGAAVARGMVTTKARWVGFCDADLATPATAIDDAVALLRDGRQVVIGSRRCTGASVPVRQPALRRLGGAGFRLATRRFSGPVKDTQCGFKFFEAEAARRIFAHVTTTGFAFDLEVIARARALGLSLAEFPVVWSDQEGSSFRPFADGRRVAGELWRLHRTMHRLPPRVVHHAPSTPAAPSAPATEGAG</sequence>
<dbReference type="EC" id="2.4.-.-" evidence="3"/>
<dbReference type="EMBL" id="JAVRFI010000011">
    <property type="protein sequence ID" value="MDT0451073.1"/>
    <property type="molecule type" value="Genomic_DNA"/>
</dbReference>
<keyword evidence="3" id="KW-0328">Glycosyltransferase</keyword>
<feature type="region of interest" description="Disordered" evidence="1">
    <location>
        <begin position="1"/>
        <end position="27"/>
    </location>
</feature>
<evidence type="ECO:0000256" key="1">
    <source>
        <dbReference type="SAM" id="MobiDB-lite"/>
    </source>
</evidence>
<dbReference type="GO" id="GO:0016757">
    <property type="term" value="F:glycosyltransferase activity"/>
    <property type="evidence" value="ECO:0007669"/>
    <property type="project" value="UniProtKB-KW"/>
</dbReference>